<proteinExistence type="inferred from homology"/>
<reference evidence="5 6" key="1">
    <citation type="submission" date="2013-02" db="EMBL/GenBank/DDBJ databases">
        <title>Draft genome sequence of Amycolatopsis vancoresmycina strain DSM 44592T.</title>
        <authorList>
            <person name="Kumar S."/>
            <person name="Kaur N."/>
            <person name="Kaur C."/>
            <person name="Raghava G.P.S."/>
            <person name="Mayilraj S."/>
        </authorList>
    </citation>
    <scope>NUCLEOTIDE SEQUENCE [LARGE SCALE GENOMIC DNA]</scope>
    <source>
        <strain evidence="5 6">DSM 44592</strain>
    </source>
</reference>
<keyword evidence="6" id="KW-1185">Reference proteome</keyword>
<dbReference type="InterPro" id="IPR005000">
    <property type="entry name" value="Aldolase/citrate-lyase_domain"/>
</dbReference>
<dbReference type="Proteomes" id="UP000014139">
    <property type="component" value="Unassembled WGS sequence"/>
</dbReference>
<dbReference type="InterPro" id="IPR050251">
    <property type="entry name" value="HpcH-HpaI_aldolase"/>
</dbReference>
<organism evidence="5 6">
    <name type="scientific">Amycolatopsis vancoresmycina DSM 44592</name>
    <dbReference type="NCBI Taxonomy" id="1292037"/>
    <lineage>
        <taxon>Bacteria</taxon>
        <taxon>Bacillati</taxon>
        <taxon>Actinomycetota</taxon>
        <taxon>Actinomycetes</taxon>
        <taxon>Pseudonocardiales</taxon>
        <taxon>Pseudonocardiaceae</taxon>
        <taxon>Amycolatopsis</taxon>
    </lineage>
</organism>
<dbReference type="GO" id="GO:0016832">
    <property type="term" value="F:aldehyde-lyase activity"/>
    <property type="evidence" value="ECO:0007669"/>
    <property type="project" value="TreeGrafter"/>
</dbReference>
<evidence type="ECO:0000256" key="3">
    <source>
        <dbReference type="ARBA" id="ARBA00023239"/>
    </source>
</evidence>
<protein>
    <submittedName>
        <fullName evidence="5">2-dehydro-3-deoxyglucarate aldolase</fullName>
    </submittedName>
</protein>
<keyword evidence="3" id="KW-0456">Lyase</keyword>
<dbReference type="InterPro" id="IPR015813">
    <property type="entry name" value="Pyrv/PenolPyrv_kinase-like_dom"/>
</dbReference>
<dbReference type="SUPFAM" id="SSF51621">
    <property type="entry name" value="Phosphoenolpyruvate/pyruvate domain"/>
    <property type="match status" value="1"/>
</dbReference>
<dbReference type="GO" id="GO:0046872">
    <property type="term" value="F:metal ion binding"/>
    <property type="evidence" value="ECO:0007669"/>
    <property type="project" value="UniProtKB-KW"/>
</dbReference>
<evidence type="ECO:0000313" key="6">
    <source>
        <dbReference type="Proteomes" id="UP000014139"/>
    </source>
</evidence>
<dbReference type="Gene3D" id="3.20.20.60">
    <property type="entry name" value="Phosphoenolpyruvate-binding domains"/>
    <property type="match status" value="1"/>
</dbReference>
<evidence type="ECO:0000256" key="2">
    <source>
        <dbReference type="ARBA" id="ARBA00022723"/>
    </source>
</evidence>
<gene>
    <name evidence="5" type="ORF">H480_16780</name>
</gene>
<dbReference type="Pfam" id="PF03328">
    <property type="entry name" value="HpcH_HpaI"/>
    <property type="match status" value="1"/>
</dbReference>
<keyword evidence="2" id="KW-0479">Metal-binding</keyword>
<dbReference type="RefSeq" id="WP_003082477.1">
    <property type="nucleotide sequence ID" value="NZ_AOUO01000218.1"/>
</dbReference>
<name>R1G7E3_9PSEU</name>
<evidence type="ECO:0000313" key="5">
    <source>
        <dbReference type="EMBL" id="EOD67367.1"/>
    </source>
</evidence>
<comment type="caution">
    <text evidence="5">The sequence shown here is derived from an EMBL/GenBank/DDBJ whole genome shotgun (WGS) entry which is preliminary data.</text>
</comment>
<feature type="non-terminal residue" evidence="5">
    <location>
        <position position="92"/>
    </location>
</feature>
<dbReference type="PANTHER" id="PTHR30502:SF0">
    <property type="entry name" value="PHOSPHOENOLPYRUVATE CARBOXYLASE FAMILY PROTEIN"/>
    <property type="match status" value="1"/>
</dbReference>
<dbReference type="GO" id="GO:0005737">
    <property type="term" value="C:cytoplasm"/>
    <property type="evidence" value="ECO:0007669"/>
    <property type="project" value="TreeGrafter"/>
</dbReference>
<feature type="domain" description="HpcH/HpaI aldolase/citrate lyase" evidence="4">
    <location>
        <begin position="18"/>
        <end position="91"/>
    </location>
</feature>
<comment type="similarity">
    <text evidence="1">Belongs to the HpcH/HpaI aldolase family.</text>
</comment>
<accession>R1G7E3</accession>
<sequence>MSGRTGGGLFTRSHTPVGTWLKIASTEPAEIMAFAGFDFVVVDLEHAPLDLVTAYRLITTAAALGVTPIVRVPDKTPSTIQKVLDAGAMGIL</sequence>
<dbReference type="InterPro" id="IPR040442">
    <property type="entry name" value="Pyrv_kinase-like_dom_sf"/>
</dbReference>
<dbReference type="EMBL" id="AOUO01000218">
    <property type="protein sequence ID" value="EOD67367.1"/>
    <property type="molecule type" value="Genomic_DNA"/>
</dbReference>
<dbReference type="AlphaFoldDB" id="R1G7E3"/>
<evidence type="ECO:0000259" key="4">
    <source>
        <dbReference type="Pfam" id="PF03328"/>
    </source>
</evidence>
<evidence type="ECO:0000256" key="1">
    <source>
        <dbReference type="ARBA" id="ARBA00005568"/>
    </source>
</evidence>
<dbReference type="PANTHER" id="PTHR30502">
    <property type="entry name" value="2-KETO-3-DEOXY-L-RHAMNONATE ALDOLASE"/>
    <property type="match status" value="1"/>
</dbReference>